<dbReference type="RefSeq" id="WP_078487623.1">
    <property type="nucleotide sequence ID" value="NZ_MPRJ01000054.1"/>
</dbReference>
<name>A0A1T2KTC9_9GAMM</name>
<organism evidence="1 2">
    <name type="scientific">Solemya velesiana gill symbiont</name>
    <dbReference type="NCBI Taxonomy" id="1918948"/>
    <lineage>
        <taxon>Bacteria</taxon>
        <taxon>Pseudomonadati</taxon>
        <taxon>Pseudomonadota</taxon>
        <taxon>Gammaproteobacteria</taxon>
        <taxon>sulfur-oxidizing symbionts</taxon>
    </lineage>
</organism>
<dbReference type="Proteomes" id="UP000190896">
    <property type="component" value="Unassembled WGS sequence"/>
</dbReference>
<protein>
    <submittedName>
        <fullName evidence="1">Uncharacterized protein</fullName>
    </submittedName>
</protein>
<evidence type="ECO:0000313" key="2">
    <source>
        <dbReference type="Proteomes" id="UP000190896"/>
    </source>
</evidence>
<proteinExistence type="predicted"/>
<dbReference type="EMBL" id="MPRJ01000054">
    <property type="protein sequence ID" value="OOZ36105.1"/>
    <property type="molecule type" value="Genomic_DNA"/>
</dbReference>
<comment type="caution">
    <text evidence="1">The sequence shown here is derived from an EMBL/GenBank/DDBJ whole genome shotgun (WGS) entry which is preliminary data.</text>
</comment>
<sequence length="122" mass="13665">MNDYITYCNNTQALVAELQVKAPELIHLDEQTGKATFLVPKTPTVRNGAETLALVRDIDGTLLQLAEQFDHLEVLGTYEEVFADPAKREIYDRVYDQTPRTVHGPDGETLTYTPPEKFGVIA</sequence>
<keyword evidence="2" id="KW-1185">Reference proteome</keyword>
<accession>A0A1T2KTC9</accession>
<dbReference type="OrthoDB" id="6171623at2"/>
<gene>
    <name evidence="1" type="ORF">BOW51_08655</name>
</gene>
<dbReference type="AlphaFoldDB" id="A0A1T2KTC9"/>
<reference evidence="1 2" key="1">
    <citation type="submission" date="2016-11" db="EMBL/GenBank/DDBJ databases">
        <title>Mixed transmission modes and dynamic genome evolution in an obligate animal-bacterial symbiosis.</title>
        <authorList>
            <person name="Russell S.L."/>
            <person name="Corbett-Detig R.B."/>
            <person name="Cavanaugh C.M."/>
        </authorList>
    </citation>
    <scope>NUCLEOTIDE SEQUENCE [LARGE SCALE GENOMIC DNA]</scope>
    <source>
        <strain evidence="1">Se-Cadez</strain>
    </source>
</reference>
<evidence type="ECO:0000313" key="1">
    <source>
        <dbReference type="EMBL" id="OOZ36105.1"/>
    </source>
</evidence>